<comment type="caution">
    <text evidence="1">The sequence shown here is derived from an EMBL/GenBank/DDBJ whole genome shotgun (WGS) entry which is preliminary data.</text>
</comment>
<gene>
    <name evidence="1" type="ORF">SDC9_67770</name>
</gene>
<dbReference type="AlphaFoldDB" id="A0A644XYI9"/>
<organism evidence="1">
    <name type="scientific">bioreactor metagenome</name>
    <dbReference type="NCBI Taxonomy" id="1076179"/>
    <lineage>
        <taxon>unclassified sequences</taxon>
        <taxon>metagenomes</taxon>
        <taxon>ecological metagenomes</taxon>
    </lineage>
</organism>
<accession>A0A644XYI9</accession>
<proteinExistence type="predicted"/>
<sequence>MYPYHNKIKQRINDGELIDFYFTENRKGIGECLVLVFDTEPRERPIRPYRYCEYSNILADCKREKKELEIIHAGRTII</sequence>
<dbReference type="EMBL" id="VSSQ01003568">
    <property type="protein sequence ID" value="MPM21326.1"/>
    <property type="molecule type" value="Genomic_DNA"/>
</dbReference>
<protein>
    <submittedName>
        <fullName evidence="1">Uncharacterized protein</fullName>
    </submittedName>
</protein>
<evidence type="ECO:0000313" key="1">
    <source>
        <dbReference type="EMBL" id="MPM21326.1"/>
    </source>
</evidence>
<reference evidence="1" key="1">
    <citation type="submission" date="2019-08" db="EMBL/GenBank/DDBJ databases">
        <authorList>
            <person name="Kucharzyk K."/>
            <person name="Murdoch R.W."/>
            <person name="Higgins S."/>
            <person name="Loffler F."/>
        </authorList>
    </citation>
    <scope>NUCLEOTIDE SEQUENCE</scope>
</reference>
<name>A0A644XYI9_9ZZZZ</name>